<evidence type="ECO:0000313" key="2">
    <source>
        <dbReference type="EMBL" id="GGZ30955.1"/>
    </source>
</evidence>
<gene>
    <name evidence="2" type="ORF">GCM10007049_24870</name>
</gene>
<organism evidence="2 3">
    <name type="scientific">Echinicola pacifica</name>
    <dbReference type="NCBI Taxonomy" id="346377"/>
    <lineage>
        <taxon>Bacteria</taxon>
        <taxon>Pseudomonadati</taxon>
        <taxon>Bacteroidota</taxon>
        <taxon>Cytophagia</taxon>
        <taxon>Cytophagales</taxon>
        <taxon>Cyclobacteriaceae</taxon>
        <taxon>Echinicola</taxon>
    </lineage>
</organism>
<feature type="region of interest" description="Disordered" evidence="1">
    <location>
        <begin position="1"/>
        <end position="54"/>
    </location>
</feature>
<proteinExistence type="predicted"/>
<comment type="caution">
    <text evidence="2">The sequence shown here is derived from an EMBL/GenBank/DDBJ whole genome shotgun (WGS) entry which is preliminary data.</text>
</comment>
<name>A0A918Q1Y4_9BACT</name>
<keyword evidence="3" id="KW-1185">Reference proteome</keyword>
<dbReference type="AlphaFoldDB" id="A0A918Q1Y4"/>
<evidence type="ECO:0000313" key="3">
    <source>
        <dbReference type="Proteomes" id="UP000619457"/>
    </source>
</evidence>
<protein>
    <submittedName>
        <fullName evidence="2">Uncharacterized protein</fullName>
    </submittedName>
</protein>
<dbReference type="EMBL" id="BMWX01000004">
    <property type="protein sequence ID" value="GGZ30955.1"/>
    <property type="molecule type" value="Genomic_DNA"/>
</dbReference>
<dbReference type="Proteomes" id="UP000619457">
    <property type="component" value="Unassembled WGS sequence"/>
</dbReference>
<reference evidence="2" key="2">
    <citation type="submission" date="2020-09" db="EMBL/GenBank/DDBJ databases">
        <authorList>
            <person name="Sun Q."/>
            <person name="Kim S."/>
        </authorList>
    </citation>
    <scope>NUCLEOTIDE SEQUENCE</scope>
    <source>
        <strain evidence="2">KCTC 12368</strain>
    </source>
</reference>
<accession>A0A918Q1Y4</accession>
<evidence type="ECO:0000256" key="1">
    <source>
        <dbReference type="SAM" id="MobiDB-lite"/>
    </source>
</evidence>
<sequence>MLSKKKKKGEQSLEGDLEETGEEHRPRKPTSFEDLLNEIRSEQSQRQRDFNKPVEKVEEVKEAPFYPSYEVEERVEIPRGQPEIKYYEGTHQAKEALKRPLVKLDDQVKIDIDERLLKDVETVDIFKTGPNRFRTMLKDPKKVKDAVILSEILNRKHF</sequence>
<reference evidence="2" key="1">
    <citation type="journal article" date="2014" name="Int. J. Syst. Evol. Microbiol.">
        <title>Complete genome sequence of Corynebacterium casei LMG S-19264T (=DSM 44701T), isolated from a smear-ripened cheese.</title>
        <authorList>
            <consortium name="US DOE Joint Genome Institute (JGI-PGF)"/>
            <person name="Walter F."/>
            <person name="Albersmeier A."/>
            <person name="Kalinowski J."/>
            <person name="Ruckert C."/>
        </authorList>
    </citation>
    <scope>NUCLEOTIDE SEQUENCE</scope>
    <source>
        <strain evidence="2">KCTC 12368</strain>
    </source>
</reference>
<feature type="compositionally biased region" description="Basic and acidic residues" evidence="1">
    <location>
        <begin position="37"/>
        <end position="54"/>
    </location>
</feature>